<evidence type="ECO:0000313" key="3">
    <source>
        <dbReference type="Proteomes" id="UP000516404"/>
    </source>
</evidence>
<evidence type="ECO:0000256" key="1">
    <source>
        <dbReference type="SAM" id="Phobius"/>
    </source>
</evidence>
<keyword evidence="1" id="KW-0812">Transmembrane</keyword>
<dbReference type="KEGG" id="rter:IDM49_12150"/>
<dbReference type="EMBL" id="CP062963">
    <property type="protein sequence ID" value="QOW64814.1"/>
    <property type="molecule type" value="Genomic_DNA"/>
</dbReference>
<feature type="transmembrane region" description="Helical" evidence="1">
    <location>
        <begin position="114"/>
        <end position="138"/>
    </location>
</feature>
<protein>
    <submittedName>
        <fullName evidence="2">Uncharacterized protein</fullName>
    </submittedName>
</protein>
<proteinExistence type="predicted"/>
<evidence type="ECO:0000313" key="2">
    <source>
        <dbReference type="EMBL" id="QOW64814.1"/>
    </source>
</evidence>
<reference evidence="2 3" key="1">
    <citation type="submission" date="2020-09" db="EMBL/GenBank/DDBJ databases">
        <title>Investigation of environmental microbes.</title>
        <authorList>
            <person name="Ou Y."/>
            <person name="Kang Q."/>
        </authorList>
    </citation>
    <scope>NUCLEOTIDE SEQUENCE [LARGE SCALE GENOMIC DNA]</scope>
    <source>
        <strain evidence="2 3">KJZ-14</strain>
        <plasmid evidence="2 3">p4</plasmid>
    </source>
</reference>
<organism evidence="2 3">
    <name type="scientific">Rothia terrae</name>
    <dbReference type="NCBI Taxonomy" id="396015"/>
    <lineage>
        <taxon>Bacteria</taxon>
        <taxon>Bacillati</taxon>
        <taxon>Actinomycetota</taxon>
        <taxon>Actinomycetes</taxon>
        <taxon>Micrococcales</taxon>
        <taxon>Micrococcaceae</taxon>
        <taxon>Rothia</taxon>
    </lineage>
</organism>
<name>A0A7S6WXB7_9MICC</name>
<dbReference type="AlphaFoldDB" id="A0A7S6WXB7"/>
<keyword evidence="1" id="KW-1133">Transmembrane helix</keyword>
<sequence>MLEQLKQIIADVPTGFYSLLAGLIPILGAIFLQDKKIKALQEVAEKNIKMLTEAPSTGAIHEALEEIVLQDLEKIKLESSRSKDWTSIFTAVVILAAAYFAGQLAWFLWGVESWILGVVSVIVWGLVGFLVLLGLVGLSKGWRNE</sequence>
<keyword evidence="2" id="KW-0614">Plasmid</keyword>
<keyword evidence="1" id="KW-0472">Membrane</keyword>
<feature type="transmembrane region" description="Helical" evidence="1">
    <location>
        <begin position="85"/>
        <end position="108"/>
    </location>
</feature>
<accession>A0A7S6WXB7</accession>
<geneLocation type="plasmid" evidence="2 3">
    <name>p4</name>
</geneLocation>
<feature type="transmembrane region" description="Helical" evidence="1">
    <location>
        <begin position="15"/>
        <end position="32"/>
    </location>
</feature>
<dbReference type="RefSeq" id="WP_193836818.1">
    <property type="nucleotide sequence ID" value="NZ_CP062963.1"/>
</dbReference>
<gene>
    <name evidence="2" type="ORF">IDM49_12150</name>
</gene>
<dbReference type="GeneID" id="96624983"/>
<dbReference type="Proteomes" id="UP000516404">
    <property type="component" value="Plasmid p4"/>
</dbReference>
<keyword evidence="3" id="KW-1185">Reference proteome</keyword>